<name>A0A0N7L7C4_PLAHL</name>
<sequence length="94" mass="10202">MEGRGDRGDTTKFTAEDGLISRMSENKVKQLCVPESRESKLAIVNNHHDTPTAALPGIERAANLSRCGSGGRACLKTSRRMCERARLSDVSLGQ</sequence>
<dbReference type="AlphaFoldDB" id="A0A0N7L7C4"/>
<protein>
    <submittedName>
        <fullName evidence="1">Uncharacterized protein</fullName>
    </submittedName>
</protein>
<accession>A0A0N7L7C4</accession>
<dbReference type="GeneID" id="36398345"/>
<dbReference type="EMBL" id="CCYD01002151">
    <property type="protein sequence ID" value="CEG46683.1"/>
    <property type="molecule type" value="Genomic_DNA"/>
</dbReference>
<dbReference type="RefSeq" id="XP_024583052.1">
    <property type="nucleotide sequence ID" value="XM_024717566.1"/>
</dbReference>
<evidence type="ECO:0000313" key="1">
    <source>
        <dbReference type="EMBL" id="CEG46683.1"/>
    </source>
</evidence>
<organism evidence="1 2">
    <name type="scientific">Plasmopara halstedii</name>
    <name type="common">Downy mildew of sunflower</name>
    <dbReference type="NCBI Taxonomy" id="4781"/>
    <lineage>
        <taxon>Eukaryota</taxon>
        <taxon>Sar</taxon>
        <taxon>Stramenopiles</taxon>
        <taxon>Oomycota</taxon>
        <taxon>Peronosporomycetes</taxon>
        <taxon>Peronosporales</taxon>
        <taxon>Peronosporaceae</taxon>
        <taxon>Plasmopara</taxon>
    </lineage>
</organism>
<dbReference type="Proteomes" id="UP000054928">
    <property type="component" value="Unassembled WGS sequence"/>
</dbReference>
<proteinExistence type="predicted"/>
<evidence type="ECO:0000313" key="2">
    <source>
        <dbReference type="Proteomes" id="UP000054928"/>
    </source>
</evidence>
<reference evidence="2" key="1">
    <citation type="submission" date="2014-09" db="EMBL/GenBank/DDBJ databases">
        <authorList>
            <person name="Sharma Rahul"/>
            <person name="Thines Marco"/>
        </authorList>
    </citation>
    <scope>NUCLEOTIDE SEQUENCE [LARGE SCALE GENOMIC DNA]</scope>
</reference>
<keyword evidence="2" id="KW-1185">Reference proteome</keyword>
<dbReference type="OrthoDB" id="115183at2759"/>